<organism evidence="2 3">
    <name type="scientific">Actinoplanes italicus</name>
    <dbReference type="NCBI Taxonomy" id="113567"/>
    <lineage>
        <taxon>Bacteria</taxon>
        <taxon>Bacillati</taxon>
        <taxon>Actinomycetota</taxon>
        <taxon>Actinomycetes</taxon>
        <taxon>Micromonosporales</taxon>
        <taxon>Micromonosporaceae</taxon>
        <taxon>Actinoplanes</taxon>
    </lineage>
</organism>
<proteinExistence type="predicted"/>
<comment type="caution">
    <text evidence="2">The sequence shown here is derived from an EMBL/GenBank/DDBJ whole genome shotgun (WGS) entry which is preliminary data.</text>
</comment>
<feature type="region of interest" description="Disordered" evidence="1">
    <location>
        <begin position="207"/>
        <end position="253"/>
    </location>
</feature>
<accession>A0A2T0K2G5</accession>
<feature type="compositionally biased region" description="Basic residues" evidence="1">
    <location>
        <begin position="53"/>
        <end position="75"/>
    </location>
</feature>
<dbReference type="AlphaFoldDB" id="A0A2T0K2G5"/>
<keyword evidence="3" id="KW-1185">Reference proteome</keyword>
<evidence type="ECO:0000313" key="2">
    <source>
        <dbReference type="EMBL" id="PRX17011.1"/>
    </source>
</evidence>
<feature type="region of interest" description="Disordered" evidence="1">
    <location>
        <begin position="159"/>
        <end position="194"/>
    </location>
</feature>
<reference evidence="2 3" key="1">
    <citation type="submission" date="2018-03" db="EMBL/GenBank/DDBJ databases">
        <title>Genomic Encyclopedia of Archaeal and Bacterial Type Strains, Phase II (KMG-II): from individual species to whole genera.</title>
        <authorList>
            <person name="Goeker M."/>
        </authorList>
    </citation>
    <scope>NUCLEOTIDE SEQUENCE [LARGE SCALE GENOMIC DNA]</scope>
    <source>
        <strain evidence="2 3">DSM 43146</strain>
    </source>
</reference>
<evidence type="ECO:0000256" key="1">
    <source>
        <dbReference type="SAM" id="MobiDB-lite"/>
    </source>
</evidence>
<sequence length="253" mass="27359">MTWLGFGWGTHPGFACAPDVVGNNGEVPRCGSVDACRRYGGGRVARNGCVCSHRRTTGPARRRSPERRIRPRSSSRSRDPAALRCRPASTAELRLAGRTLTAKAPFLGSFRRRGSRPVSRIRRSRGGVRSADGLALRSWAPGSRGVGYRRGRVLDDQLRPFSEPGSGISLPPAWGRVRRPRLGDQQPGEGFAGRGWAIRRSGEGFAGHGWAIKRPGTGLSPPAQPDRDRKRCLARGLGSRRAVPVAGQDRGEG</sequence>
<evidence type="ECO:0000313" key="3">
    <source>
        <dbReference type="Proteomes" id="UP000239415"/>
    </source>
</evidence>
<gene>
    <name evidence="2" type="ORF">CLV67_11768</name>
</gene>
<feature type="region of interest" description="Disordered" evidence="1">
    <location>
        <begin position="53"/>
        <end position="84"/>
    </location>
</feature>
<dbReference type="EMBL" id="PVMZ01000017">
    <property type="protein sequence ID" value="PRX17011.1"/>
    <property type="molecule type" value="Genomic_DNA"/>
</dbReference>
<name>A0A2T0K2G5_9ACTN</name>
<dbReference type="Proteomes" id="UP000239415">
    <property type="component" value="Unassembled WGS sequence"/>
</dbReference>
<protein>
    <submittedName>
        <fullName evidence="2">Uncharacterized protein</fullName>
    </submittedName>
</protein>